<proteinExistence type="predicted"/>
<dbReference type="GO" id="GO:0032259">
    <property type="term" value="P:methylation"/>
    <property type="evidence" value="ECO:0007669"/>
    <property type="project" value="UniProtKB-KW"/>
</dbReference>
<dbReference type="SUPFAM" id="SSF53335">
    <property type="entry name" value="S-adenosyl-L-methionine-dependent methyltransferases"/>
    <property type="match status" value="1"/>
</dbReference>
<dbReference type="InterPro" id="IPR029063">
    <property type="entry name" value="SAM-dependent_MTases_sf"/>
</dbReference>
<comment type="caution">
    <text evidence="1">The sequence shown here is derived from an EMBL/GenBank/DDBJ whole genome shotgun (WGS) entry which is preliminary data.</text>
</comment>
<dbReference type="EMBL" id="JACGXN010000001">
    <property type="protein sequence ID" value="MBA8876616.1"/>
    <property type="molecule type" value="Genomic_DNA"/>
</dbReference>
<keyword evidence="1" id="KW-0808">Transferase</keyword>
<dbReference type="AlphaFoldDB" id="A0A839EGM5"/>
<sequence>MGAPIAMQQRFWNEWNASTREMHLDEVSFRQAAVVRDWLMRQGSKTLDILEVGCGACWFSDELSQFGQVTGTDLSDEVLARAQQNIPQVRFVSGDFMGLDFGIQSFDVIVCLEVLSHIADQPAFITKLASHLRPGGYLMLATQNKTVLQKYNRIPPPGPGQLRQWVDRTELASLLSAHFEIIELFSVTPRANKGLLRILHSRTLNRPVRALIGDRLDKLKEAMGLGWTLMVRARKPVSAL</sequence>
<dbReference type="RefSeq" id="WP_182547393.1">
    <property type="nucleotide sequence ID" value="NZ_JACGXN010000001.1"/>
</dbReference>
<dbReference type="CDD" id="cd02440">
    <property type="entry name" value="AdoMet_MTases"/>
    <property type="match status" value="1"/>
</dbReference>
<dbReference type="Pfam" id="PF13489">
    <property type="entry name" value="Methyltransf_23"/>
    <property type="match status" value="1"/>
</dbReference>
<evidence type="ECO:0000313" key="1">
    <source>
        <dbReference type="EMBL" id="MBA8876616.1"/>
    </source>
</evidence>
<keyword evidence="1" id="KW-0489">Methyltransferase</keyword>
<accession>A0A839EGM5</accession>
<keyword evidence="2" id="KW-1185">Reference proteome</keyword>
<gene>
    <name evidence="1" type="ORF">FHW16_000298</name>
</gene>
<dbReference type="Proteomes" id="UP000549052">
    <property type="component" value="Unassembled WGS sequence"/>
</dbReference>
<dbReference type="PANTHER" id="PTHR43861">
    <property type="entry name" value="TRANS-ACONITATE 2-METHYLTRANSFERASE-RELATED"/>
    <property type="match status" value="1"/>
</dbReference>
<dbReference type="Gene3D" id="3.40.50.150">
    <property type="entry name" value="Vaccinia Virus protein VP39"/>
    <property type="match status" value="1"/>
</dbReference>
<organism evidence="1 2">
    <name type="scientific">Phyllobacterium myrsinacearum</name>
    <dbReference type="NCBI Taxonomy" id="28101"/>
    <lineage>
        <taxon>Bacteria</taxon>
        <taxon>Pseudomonadati</taxon>
        <taxon>Pseudomonadota</taxon>
        <taxon>Alphaproteobacteria</taxon>
        <taxon>Hyphomicrobiales</taxon>
        <taxon>Phyllobacteriaceae</taxon>
        <taxon>Phyllobacterium</taxon>
    </lineage>
</organism>
<dbReference type="GO" id="GO:0008168">
    <property type="term" value="F:methyltransferase activity"/>
    <property type="evidence" value="ECO:0007669"/>
    <property type="project" value="UniProtKB-KW"/>
</dbReference>
<protein>
    <submittedName>
        <fullName evidence="1">2-polyprenyl-3-methyl-5-hydroxy-6-metoxy-1, 4-benzoquinol methylase</fullName>
    </submittedName>
</protein>
<reference evidence="1 2" key="1">
    <citation type="submission" date="2020-07" db="EMBL/GenBank/DDBJ databases">
        <title>Genomic Encyclopedia of Type Strains, Phase IV (KMG-V): Genome sequencing to study the core and pangenomes of soil and plant-associated prokaryotes.</title>
        <authorList>
            <person name="Whitman W."/>
        </authorList>
    </citation>
    <scope>NUCLEOTIDE SEQUENCE [LARGE SCALE GENOMIC DNA]</scope>
    <source>
        <strain evidence="1 2">AN3</strain>
    </source>
</reference>
<evidence type="ECO:0000313" key="2">
    <source>
        <dbReference type="Proteomes" id="UP000549052"/>
    </source>
</evidence>
<name>A0A839EGM5_9HYPH</name>